<dbReference type="Proteomes" id="UP000240475">
    <property type="component" value="Chromosome"/>
</dbReference>
<gene>
    <name evidence="1" type="ORF">DA456_08145</name>
</gene>
<reference evidence="1 2" key="1">
    <citation type="submission" date="2018-04" db="EMBL/GenBank/DDBJ databases">
        <authorList>
            <person name="Cha J.-S."/>
        </authorList>
    </citation>
    <scope>NUCLEOTIDE SEQUENCE [LARGE SCALE GENOMIC DNA]</scope>
    <source>
        <strain evidence="1 2">LMG5095</strain>
    </source>
</reference>
<accession>A0A0P9GYB6</accession>
<proteinExistence type="predicted"/>
<sequence length="119" mass="13765">MNQHFYTTAERIQQLRQLERGLANLVPFSIRMGLAQTPHYEDALRRTRILLETGFNQADLTSLAHAIPDVFHRGRDWEAQYLVKKPDGSWGFSEEYLNIQARLGPVMQAVDALRTLGYY</sequence>
<dbReference type="AlphaFoldDB" id="A0A0P9GYB6"/>
<protein>
    <submittedName>
        <fullName evidence="1">Uncharacterized protein</fullName>
    </submittedName>
</protein>
<organism evidence="1 2">
    <name type="scientific">Pseudomonas syringae pv. atrofaciens</name>
    <dbReference type="NCBI Taxonomy" id="192087"/>
    <lineage>
        <taxon>Bacteria</taxon>
        <taxon>Pseudomonadati</taxon>
        <taxon>Pseudomonadota</taxon>
        <taxon>Gammaproteobacteria</taxon>
        <taxon>Pseudomonadales</taxon>
        <taxon>Pseudomonadaceae</taxon>
        <taxon>Pseudomonas</taxon>
        <taxon>Pseudomonas syringae</taxon>
    </lineage>
</organism>
<dbReference type="EMBL" id="CP028490">
    <property type="protein sequence ID" value="AVX23376.1"/>
    <property type="molecule type" value="Genomic_DNA"/>
</dbReference>
<evidence type="ECO:0000313" key="1">
    <source>
        <dbReference type="EMBL" id="AVX23376.1"/>
    </source>
</evidence>
<name>A0A0P9GYB6_PSESX</name>
<evidence type="ECO:0000313" key="2">
    <source>
        <dbReference type="Proteomes" id="UP000240475"/>
    </source>
</evidence>
<dbReference type="RefSeq" id="WP_017277848.1">
    <property type="nucleotide sequence ID" value="NZ_CP028490.1"/>
</dbReference>